<dbReference type="Proteomes" id="UP000464577">
    <property type="component" value="Chromosome"/>
</dbReference>
<feature type="chain" id="PRO_5026823433" description="GLPGLI family protein" evidence="1">
    <location>
        <begin position="20"/>
        <end position="240"/>
    </location>
</feature>
<evidence type="ECO:0008006" key="4">
    <source>
        <dbReference type="Google" id="ProtNLM"/>
    </source>
</evidence>
<protein>
    <recommendedName>
        <fullName evidence="4">GLPGLI family protein</fullName>
    </recommendedName>
</protein>
<proteinExistence type="predicted"/>
<evidence type="ECO:0000256" key="1">
    <source>
        <dbReference type="SAM" id="SignalP"/>
    </source>
</evidence>
<evidence type="ECO:0000313" key="2">
    <source>
        <dbReference type="EMBL" id="QHV99575.1"/>
    </source>
</evidence>
<feature type="signal peptide" evidence="1">
    <location>
        <begin position="1"/>
        <end position="19"/>
    </location>
</feature>
<evidence type="ECO:0000313" key="3">
    <source>
        <dbReference type="Proteomes" id="UP000464577"/>
    </source>
</evidence>
<reference evidence="2 3" key="1">
    <citation type="submission" date="2019-11" db="EMBL/GenBank/DDBJ databases">
        <title>Spirosoma endbachense sp. nov., isolated from a natural salt meadow.</title>
        <authorList>
            <person name="Rojas J."/>
            <person name="Ambika Manirajan B."/>
            <person name="Ratering S."/>
            <person name="Suarez C."/>
            <person name="Geissler-Plaum R."/>
            <person name="Schnell S."/>
        </authorList>
    </citation>
    <scope>NUCLEOTIDE SEQUENCE [LARGE SCALE GENOMIC DNA]</scope>
    <source>
        <strain evidence="2 3">I-24</strain>
    </source>
</reference>
<keyword evidence="3" id="KW-1185">Reference proteome</keyword>
<dbReference type="AlphaFoldDB" id="A0A6P1W3F0"/>
<dbReference type="KEGG" id="senf:GJR95_33220"/>
<accession>A0A6P1W3F0</accession>
<dbReference type="RefSeq" id="WP_162389976.1">
    <property type="nucleotide sequence ID" value="NZ_CP045997.1"/>
</dbReference>
<sequence length="240" mass="28154">MHYRSFFLLFLFLINNALGQTASSDSSFLVSAQNQAVQLYEKALKEKTHLYNGHEYFQHDRRIQIHPYFATDSLRSGAISYNGLQYQNEQMLYDIVRDELAIHMPGNIFRIRPHSQQINFFSLGNHQFIRIVGDSATGVRTGFYELIHKGRVQFLAKRVKTIHEDISGGVYKADYLPKDRYFILKDGIYHEVRKKRSVLALFPDQVAPLRKYLRTSKIKFNEQREQAIMALVEQYEKLIQ</sequence>
<name>A0A6P1W3F0_9BACT</name>
<dbReference type="EMBL" id="CP045997">
    <property type="protein sequence ID" value="QHV99575.1"/>
    <property type="molecule type" value="Genomic_DNA"/>
</dbReference>
<organism evidence="2 3">
    <name type="scientific">Spirosoma endbachense</name>
    <dbReference type="NCBI Taxonomy" id="2666025"/>
    <lineage>
        <taxon>Bacteria</taxon>
        <taxon>Pseudomonadati</taxon>
        <taxon>Bacteroidota</taxon>
        <taxon>Cytophagia</taxon>
        <taxon>Cytophagales</taxon>
        <taxon>Cytophagaceae</taxon>
        <taxon>Spirosoma</taxon>
    </lineage>
</organism>
<keyword evidence="1" id="KW-0732">Signal</keyword>
<gene>
    <name evidence="2" type="ORF">GJR95_33220</name>
</gene>